<proteinExistence type="predicted"/>
<evidence type="ECO:0000256" key="1">
    <source>
        <dbReference type="SAM" id="MobiDB-lite"/>
    </source>
</evidence>
<feature type="region of interest" description="Disordered" evidence="1">
    <location>
        <begin position="49"/>
        <end position="68"/>
    </location>
</feature>
<keyword evidence="2" id="KW-1185">Reference proteome</keyword>
<dbReference type="AlphaFoldDB" id="A0A915I2G9"/>
<name>A0A915I2G9_ROMCU</name>
<sequence>WARNSIDAVTLHKELPQSGGYVGGCRWLQKINTSRRWLHQHTFQPRPSCTKGVYARPQDNLEQKGNSV</sequence>
<evidence type="ECO:0000313" key="2">
    <source>
        <dbReference type="Proteomes" id="UP000887565"/>
    </source>
</evidence>
<dbReference type="WBParaSite" id="nRc.2.0.1.t08328-RA">
    <property type="protein sequence ID" value="nRc.2.0.1.t08328-RA"/>
    <property type="gene ID" value="nRc.2.0.1.g08328"/>
</dbReference>
<reference evidence="3" key="1">
    <citation type="submission" date="2022-11" db="UniProtKB">
        <authorList>
            <consortium name="WormBaseParasite"/>
        </authorList>
    </citation>
    <scope>IDENTIFICATION</scope>
</reference>
<evidence type="ECO:0000313" key="3">
    <source>
        <dbReference type="WBParaSite" id="nRc.2.0.1.t08328-RA"/>
    </source>
</evidence>
<dbReference type="Proteomes" id="UP000887565">
    <property type="component" value="Unplaced"/>
</dbReference>
<accession>A0A915I2G9</accession>
<protein>
    <submittedName>
        <fullName evidence="3">Uncharacterized protein</fullName>
    </submittedName>
</protein>
<organism evidence="2 3">
    <name type="scientific">Romanomermis culicivorax</name>
    <name type="common">Nematode worm</name>
    <dbReference type="NCBI Taxonomy" id="13658"/>
    <lineage>
        <taxon>Eukaryota</taxon>
        <taxon>Metazoa</taxon>
        <taxon>Ecdysozoa</taxon>
        <taxon>Nematoda</taxon>
        <taxon>Enoplea</taxon>
        <taxon>Dorylaimia</taxon>
        <taxon>Mermithida</taxon>
        <taxon>Mermithoidea</taxon>
        <taxon>Mermithidae</taxon>
        <taxon>Romanomermis</taxon>
    </lineage>
</organism>